<keyword evidence="3" id="KW-1185">Reference proteome</keyword>
<accession>A0A0R2I2N1</accession>
<dbReference type="GeneID" id="89589560"/>
<gene>
    <name evidence="2" type="ORF">IV74_GL001053</name>
</gene>
<dbReference type="Proteomes" id="UP000051658">
    <property type="component" value="Unassembled WGS sequence"/>
</dbReference>
<dbReference type="eggNOG" id="COG0346">
    <property type="taxonomic scope" value="Bacteria"/>
</dbReference>
<dbReference type="SUPFAM" id="SSF54593">
    <property type="entry name" value="Glyoxalase/Bleomycin resistance protein/Dihydroxybiphenyl dioxygenase"/>
    <property type="match status" value="1"/>
</dbReference>
<evidence type="ECO:0000313" key="3">
    <source>
        <dbReference type="Proteomes" id="UP000051658"/>
    </source>
</evidence>
<evidence type="ECO:0000259" key="1">
    <source>
        <dbReference type="PROSITE" id="PS51819"/>
    </source>
</evidence>
<dbReference type="Gene3D" id="3.10.180.10">
    <property type="entry name" value="2,3-Dihydroxybiphenyl 1,2-Dioxygenase, domain 1"/>
    <property type="match status" value="2"/>
</dbReference>
<reference evidence="2 3" key="1">
    <citation type="journal article" date="2015" name="Genome Announc.">
        <title>Expanding the biotechnology potential of lactobacilli through comparative genomics of 213 strains and associated genera.</title>
        <authorList>
            <person name="Sun Z."/>
            <person name="Harris H.M."/>
            <person name="McCann A."/>
            <person name="Guo C."/>
            <person name="Argimon S."/>
            <person name="Zhang W."/>
            <person name="Yang X."/>
            <person name="Jeffery I.B."/>
            <person name="Cooney J.C."/>
            <person name="Kagawa T.F."/>
            <person name="Liu W."/>
            <person name="Song Y."/>
            <person name="Salvetti E."/>
            <person name="Wrobel A."/>
            <person name="Rasinkangas P."/>
            <person name="Parkhill J."/>
            <person name="Rea M.C."/>
            <person name="O'Sullivan O."/>
            <person name="Ritari J."/>
            <person name="Douillard F.P."/>
            <person name="Paul Ross R."/>
            <person name="Yang R."/>
            <person name="Briner A.E."/>
            <person name="Felis G.E."/>
            <person name="de Vos W.M."/>
            <person name="Barrangou R."/>
            <person name="Klaenhammer T.R."/>
            <person name="Caufield P.W."/>
            <person name="Cui Y."/>
            <person name="Zhang H."/>
            <person name="O'Toole P.W."/>
        </authorList>
    </citation>
    <scope>NUCLEOTIDE SEQUENCE [LARGE SCALE GENOMIC DNA]</scope>
    <source>
        <strain evidence="2 3">DSM 20623</strain>
    </source>
</reference>
<dbReference type="Pfam" id="PF00903">
    <property type="entry name" value="Glyoxalase"/>
    <property type="match status" value="1"/>
</dbReference>
<feature type="domain" description="VOC" evidence="1">
    <location>
        <begin position="147"/>
        <end position="259"/>
    </location>
</feature>
<dbReference type="PROSITE" id="PS51819">
    <property type="entry name" value="VOC"/>
    <property type="match status" value="1"/>
</dbReference>
<dbReference type="PATRIC" id="fig|1449336.4.peg.1078"/>
<dbReference type="InterPro" id="IPR004360">
    <property type="entry name" value="Glyas_Fos-R_dOase_dom"/>
</dbReference>
<dbReference type="InterPro" id="IPR029068">
    <property type="entry name" value="Glyas_Bleomycin-R_OHBP_Dase"/>
</dbReference>
<organism evidence="2 3">
    <name type="scientific">Carnobacterium divergens DSM 20623</name>
    <dbReference type="NCBI Taxonomy" id="1449336"/>
    <lineage>
        <taxon>Bacteria</taxon>
        <taxon>Bacillati</taxon>
        <taxon>Bacillota</taxon>
        <taxon>Bacilli</taxon>
        <taxon>Lactobacillales</taxon>
        <taxon>Carnobacteriaceae</taxon>
        <taxon>Carnobacterium</taxon>
    </lineage>
</organism>
<name>A0A0R2I2N1_CARDV</name>
<dbReference type="PANTHER" id="PTHR36110:SF4">
    <property type="entry name" value="RING-CLEAVING DIOXYGENASE MHQA-RELATED"/>
    <property type="match status" value="1"/>
</dbReference>
<dbReference type="InterPro" id="IPR052537">
    <property type="entry name" value="Extradiol_RC_dioxygenase"/>
</dbReference>
<dbReference type="AlphaFoldDB" id="A0A0R2I2N1"/>
<dbReference type="InterPro" id="IPR037523">
    <property type="entry name" value="VOC_core"/>
</dbReference>
<dbReference type="EMBL" id="JQBS01000001">
    <property type="protein sequence ID" value="KRN57798.1"/>
    <property type="molecule type" value="Genomic_DNA"/>
</dbReference>
<proteinExistence type="predicted"/>
<protein>
    <recommendedName>
        <fullName evidence="1">VOC domain-containing protein</fullName>
    </recommendedName>
</protein>
<dbReference type="RefSeq" id="WP_034568480.1">
    <property type="nucleotide sequence ID" value="NZ_JQBS01000001.1"/>
</dbReference>
<evidence type="ECO:0000313" key="2">
    <source>
        <dbReference type="EMBL" id="KRN57798.1"/>
    </source>
</evidence>
<dbReference type="PANTHER" id="PTHR36110">
    <property type="entry name" value="RING-CLEAVING DIOXYGENASE MHQE-RELATED"/>
    <property type="match status" value="1"/>
</dbReference>
<sequence length="297" mass="34165">MINQLHHISAFTKNATENYDFYATVLGLRLVKNTVNQENTTMRHLFYGDYEGTPGTLLTFFEIPKLGHRVDKKSYFSTVSLAVPSHSLDYWQRRFADFNISTTLKNHELLVEDNDGFKIALVEMEEQIAPHKATKHTSIPANKQIIRIAKVSIVADQFKETQRFLSDYLSLKQENDTFFTEQHLDQTTVLASQSKDRTRFGRGTIDHIAYGVDSNDELEGFYQQALTDQWTIEEYVDRGYFKSLYIKEPSGLRIELATLSPGFQLDESLEELGTHLALPPFLEKNRTAIEAQLEEIK</sequence>
<comment type="caution">
    <text evidence="2">The sequence shown here is derived from an EMBL/GenBank/DDBJ whole genome shotgun (WGS) entry which is preliminary data.</text>
</comment>